<comment type="similarity">
    <text evidence="1">Belongs to the short-chain dehydrogenases/reductases (SDR) family.</text>
</comment>
<dbReference type="NCBIfam" id="NF047420">
    <property type="entry name" value="EF_P_mod_YmfI"/>
    <property type="match status" value="1"/>
</dbReference>
<sequence length="239" mass="26342">MGKTTLVIGASGEIGKGISENLLREGHLLHLHYHSNVDSINELIKGPYSRQIVNSYQADLRCLQGLQAFLDVIPRDIDHIVFASGNAAYGLFQDMDDISMEKLIHLHVTAPWKIIKYILPNMVRKKMGHILFITSIWGEVGASCEVAYSAVKGSQNSFIKALAKEVAPSGIYVNGVSPGLIATKMNAHLTKEDYRAIEDDIPMQRSGRADEVANVVSFLLSDKASYVNGEIIRVNGAWY</sequence>
<keyword evidence="3" id="KW-1185">Reference proteome</keyword>
<dbReference type="PANTHER" id="PTHR42879">
    <property type="entry name" value="3-OXOACYL-(ACYL-CARRIER-PROTEIN) REDUCTASE"/>
    <property type="match status" value="1"/>
</dbReference>
<name>A0A841RC51_9BACI</name>
<organism evidence="2 3">
    <name type="scientific">Gracilibacillus halotolerans</name>
    <dbReference type="NCBI Taxonomy" id="74386"/>
    <lineage>
        <taxon>Bacteria</taxon>
        <taxon>Bacillati</taxon>
        <taxon>Bacillota</taxon>
        <taxon>Bacilli</taxon>
        <taxon>Bacillales</taxon>
        <taxon>Bacillaceae</taxon>
        <taxon>Gracilibacillus</taxon>
    </lineage>
</organism>
<dbReference type="InterPro" id="IPR050259">
    <property type="entry name" value="SDR"/>
</dbReference>
<dbReference type="EMBL" id="JACHON010000001">
    <property type="protein sequence ID" value="MBB6511500.1"/>
    <property type="molecule type" value="Genomic_DNA"/>
</dbReference>
<accession>A0A841RC51</accession>
<dbReference type="RefSeq" id="WP_184243787.1">
    <property type="nucleotide sequence ID" value="NZ_BAAACU010000022.1"/>
</dbReference>
<dbReference type="PRINTS" id="PR00081">
    <property type="entry name" value="GDHRDH"/>
</dbReference>
<dbReference type="InterPro" id="IPR036291">
    <property type="entry name" value="NAD(P)-bd_dom_sf"/>
</dbReference>
<gene>
    <name evidence="2" type="ORF">GGQ92_000267</name>
</gene>
<dbReference type="Proteomes" id="UP000572212">
    <property type="component" value="Unassembled WGS sequence"/>
</dbReference>
<dbReference type="AlphaFoldDB" id="A0A841RC51"/>
<proteinExistence type="inferred from homology"/>
<evidence type="ECO:0000313" key="2">
    <source>
        <dbReference type="EMBL" id="MBB6511500.1"/>
    </source>
</evidence>
<dbReference type="SUPFAM" id="SSF51735">
    <property type="entry name" value="NAD(P)-binding Rossmann-fold domains"/>
    <property type="match status" value="1"/>
</dbReference>
<keyword evidence="2" id="KW-0560">Oxidoreductase</keyword>
<dbReference type="CDD" id="cd05233">
    <property type="entry name" value="SDR_c"/>
    <property type="match status" value="1"/>
</dbReference>
<dbReference type="InterPro" id="IPR002347">
    <property type="entry name" value="SDR_fam"/>
</dbReference>
<dbReference type="GO" id="GO:0004316">
    <property type="term" value="F:3-oxoacyl-[acyl-carrier-protein] reductase (NADPH) activity"/>
    <property type="evidence" value="ECO:0007669"/>
    <property type="project" value="UniProtKB-EC"/>
</dbReference>
<reference evidence="2 3" key="1">
    <citation type="submission" date="2020-08" db="EMBL/GenBank/DDBJ databases">
        <title>Genomic Encyclopedia of Type Strains, Phase IV (KMG-IV): sequencing the most valuable type-strain genomes for metagenomic binning, comparative biology and taxonomic classification.</title>
        <authorList>
            <person name="Goeker M."/>
        </authorList>
    </citation>
    <scope>NUCLEOTIDE SEQUENCE [LARGE SCALE GENOMIC DNA]</scope>
    <source>
        <strain evidence="2 3">DSM 11805</strain>
    </source>
</reference>
<dbReference type="PANTHER" id="PTHR42879:SF2">
    <property type="entry name" value="3-OXOACYL-[ACYL-CARRIER-PROTEIN] REDUCTASE FABG"/>
    <property type="match status" value="1"/>
</dbReference>
<dbReference type="Pfam" id="PF13561">
    <property type="entry name" value="adh_short_C2"/>
    <property type="match status" value="1"/>
</dbReference>
<evidence type="ECO:0000313" key="3">
    <source>
        <dbReference type="Proteomes" id="UP000572212"/>
    </source>
</evidence>
<evidence type="ECO:0000256" key="1">
    <source>
        <dbReference type="ARBA" id="ARBA00006484"/>
    </source>
</evidence>
<dbReference type="EC" id="1.1.1.100" evidence="2"/>
<dbReference type="Gene3D" id="3.40.50.720">
    <property type="entry name" value="NAD(P)-binding Rossmann-like Domain"/>
    <property type="match status" value="1"/>
</dbReference>
<comment type="caution">
    <text evidence="2">The sequence shown here is derived from an EMBL/GenBank/DDBJ whole genome shotgun (WGS) entry which is preliminary data.</text>
</comment>
<protein>
    <submittedName>
        <fullName evidence="2">3-oxoacyl-[acyl-carrier protein] reductase</fullName>
        <ecNumber evidence="2">1.1.1.100</ecNumber>
    </submittedName>
</protein>